<evidence type="ECO:0000313" key="3">
    <source>
        <dbReference type="EMBL" id="ANU63403.1"/>
    </source>
</evidence>
<dbReference type="Gene3D" id="3.30.565.60">
    <property type="match status" value="1"/>
</dbReference>
<dbReference type="OrthoDB" id="9807907at2"/>
<organism evidence="3 4">
    <name type="scientific">Muribaculum intestinale</name>
    <dbReference type="NCBI Taxonomy" id="1796646"/>
    <lineage>
        <taxon>Bacteria</taxon>
        <taxon>Pseudomonadati</taxon>
        <taxon>Bacteroidota</taxon>
        <taxon>Bacteroidia</taxon>
        <taxon>Bacteroidales</taxon>
        <taxon>Muribaculaceae</taxon>
        <taxon>Muribaculum</taxon>
    </lineage>
</organism>
<dbReference type="KEGG" id="pary:A4V02_06495"/>
<feature type="region of interest" description="Disordered" evidence="1">
    <location>
        <begin position="375"/>
        <end position="414"/>
    </location>
</feature>
<dbReference type="EMBL" id="CP015402">
    <property type="protein sequence ID" value="ANU63403.1"/>
    <property type="molecule type" value="Genomic_DNA"/>
</dbReference>
<dbReference type="Pfam" id="PF13412">
    <property type="entry name" value="HTH_24"/>
    <property type="match status" value="1"/>
</dbReference>
<name>A0A1B1S9E2_9BACT</name>
<dbReference type="InterPro" id="IPR036390">
    <property type="entry name" value="WH_DNA-bd_sf"/>
</dbReference>
<keyword evidence="4" id="KW-1185">Reference proteome</keyword>
<dbReference type="SUPFAM" id="SSF46785">
    <property type="entry name" value="Winged helix' DNA-binding domain"/>
    <property type="match status" value="1"/>
</dbReference>
<dbReference type="Gene3D" id="1.10.10.10">
    <property type="entry name" value="Winged helix-like DNA-binding domain superfamily/Winged helix DNA-binding domain"/>
    <property type="match status" value="1"/>
</dbReference>
<dbReference type="GeneID" id="65536500"/>
<dbReference type="InterPro" id="IPR038475">
    <property type="entry name" value="RecG_C_sf"/>
</dbReference>
<dbReference type="InterPro" id="IPR007421">
    <property type="entry name" value="Schlafen_AlbA_2_dom"/>
</dbReference>
<accession>A0A1Z2XJ94</accession>
<dbReference type="AlphaFoldDB" id="A0A1B1S9E2"/>
<proteinExistence type="predicted"/>
<evidence type="ECO:0000313" key="4">
    <source>
        <dbReference type="Proteomes" id="UP000186351"/>
    </source>
</evidence>
<dbReference type="InterPro" id="IPR038461">
    <property type="entry name" value="Schlafen_AlbA_2_dom_sf"/>
</dbReference>
<dbReference type="InterPro" id="IPR036388">
    <property type="entry name" value="WH-like_DNA-bd_sf"/>
</dbReference>
<dbReference type="STRING" id="1796646.A4V02_06495"/>
<dbReference type="PANTHER" id="PTHR30595:SF6">
    <property type="entry name" value="SCHLAFEN ALBA-2 DOMAIN-CONTAINING PROTEIN"/>
    <property type="match status" value="1"/>
</dbReference>
<dbReference type="PANTHER" id="PTHR30595">
    <property type="entry name" value="GLPR-RELATED TRANSCRIPTIONAL REPRESSOR"/>
    <property type="match status" value="1"/>
</dbReference>
<dbReference type="Pfam" id="PF04326">
    <property type="entry name" value="SLFN_AlbA_2"/>
    <property type="match status" value="1"/>
</dbReference>
<dbReference type="Pfam" id="PF13749">
    <property type="entry name" value="HATPase_c_4"/>
    <property type="match status" value="1"/>
</dbReference>
<dbReference type="Proteomes" id="UP000186351">
    <property type="component" value="Chromosome"/>
</dbReference>
<gene>
    <name evidence="3" type="ORF">A4V02_06495</name>
</gene>
<reference evidence="4" key="1">
    <citation type="submission" date="2016-04" db="EMBL/GenBank/DDBJ databases">
        <title>Complete Genome Sequences of Twelve Strains of a Stable Defined Moderately Diverse Mouse Microbiota 2 (sDMDMm2).</title>
        <authorList>
            <person name="Uchimura Y."/>
            <person name="Wyss M."/>
            <person name="Brugiroux S."/>
            <person name="Limenitakis J.P."/>
            <person name="Stecher B."/>
            <person name="McCoy K.D."/>
            <person name="Macpherson A.J."/>
        </authorList>
    </citation>
    <scope>NUCLEOTIDE SEQUENCE [LARGE SCALE GENOMIC DNA]</scope>
    <source>
        <strain evidence="4">YL27</strain>
    </source>
</reference>
<accession>A0A1B1S9E2</accession>
<feature type="domain" description="Schlafen AlbA-2" evidence="2">
    <location>
        <begin position="4"/>
        <end position="109"/>
    </location>
</feature>
<feature type="compositionally biased region" description="Polar residues" evidence="1">
    <location>
        <begin position="375"/>
        <end position="408"/>
    </location>
</feature>
<dbReference type="RefSeq" id="WP_068960732.1">
    <property type="nucleotide sequence ID" value="NZ_CAJTAP010000055.1"/>
</dbReference>
<sequence>MNTENHNTEYKRIWKDEYLKWVCGFANAQGGKIYIGIDDDMSDIGVTHLHQLLEDIPNKIVTMLGIVPSVSHIERDGKDIIEIDIEQSNIPISYKGTFYMRSGATNQELRGLALQQFLMKKFGRSWEDMPCYGATIDDIDPEAIRYFLKKGIKEKRMSPDAENSTPEEVISNLGLMEDGVPCNGAILLFGKHPQRRFVTSAFKIGRFGSTNFDLLSQEIVDGNLIQMPERVMRVLGEKYLIRPIHYEGLQRIEPLELPEEALREIICNSIVHRDHQGTWTQMSVYSDHIRLWNEGKLPDDLSVEKLMGKHTSQPRNPKMAEAFYRAGFIEAWGRGIEKIVNGFKTDGLTPPTFSVEQGGVTVHIPREKFVAINMGGTTDINQFKGSGSTDTKSDQKPNQTEPKPNQNRTKTEQKNRIVELITANPTITRAELSKELNLHESSVQRRLDALVKEERIRHIGPTNGGTWEVIDQ</sequence>
<evidence type="ECO:0000259" key="2">
    <source>
        <dbReference type="Pfam" id="PF04326"/>
    </source>
</evidence>
<evidence type="ECO:0000256" key="1">
    <source>
        <dbReference type="SAM" id="MobiDB-lite"/>
    </source>
</evidence>
<dbReference type="Gene3D" id="3.30.950.30">
    <property type="entry name" value="Schlafen, AAA domain"/>
    <property type="match status" value="1"/>
</dbReference>
<protein>
    <recommendedName>
        <fullName evidence="2">Schlafen AlbA-2 domain-containing protein</fullName>
    </recommendedName>
</protein>